<dbReference type="PROSITE" id="PS51746">
    <property type="entry name" value="PPM_2"/>
    <property type="match status" value="1"/>
</dbReference>
<evidence type="ECO:0000313" key="3">
    <source>
        <dbReference type="Proteomes" id="UP000502699"/>
    </source>
</evidence>
<feature type="domain" description="PPM-type phosphatase" evidence="1">
    <location>
        <begin position="7"/>
        <end position="255"/>
    </location>
</feature>
<dbReference type="KEGG" id="cjap:GWK36_07450"/>
<dbReference type="EMBL" id="CP048029">
    <property type="protein sequence ID" value="QIK37845.1"/>
    <property type="molecule type" value="Genomic_DNA"/>
</dbReference>
<evidence type="ECO:0000259" key="1">
    <source>
        <dbReference type="PROSITE" id="PS51746"/>
    </source>
</evidence>
<dbReference type="SUPFAM" id="SSF81606">
    <property type="entry name" value="PP2C-like"/>
    <property type="match status" value="1"/>
</dbReference>
<organism evidence="2 3">
    <name type="scientific">Caldichromatium japonicum</name>
    <dbReference type="NCBI Taxonomy" id="2699430"/>
    <lineage>
        <taxon>Bacteria</taxon>
        <taxon>Pseudomonadati</taxon>
        <taxon>Pseudomonadota</taxon>
        <taxon>Gammaproteobacteria</taxon>
        <taxon>Chromatiales</taxon>
        <taxon>Chromatiaceae</taxon>
        <taxon>Caldichromatium</taxon>
    </lineage>
</organism>
<dbReference type="Gene3D" id="3.60.40.10">
    <property type="entry name" value="PPM-type phosphatase domain"/>
    <property type="match status" value="1"/>
</dbReference>
<dbReference type="InterPro" id="IPR036457">
    <property type="entry name" value="PPM-type-like_dom_sf"/>
</dbReference>
<proteinExistence type="predicted"/>
<evidence type="ECO:0000313" key="2">
    <source>
        <dbReference type="EMBL" id="QIK37845.1"/>
    </source>
</evidence>
<accession>A0A6G7VD83</accession>
<gene>
    <name evidence="2" type="ORF">GWK36_07450</name>
</gene>
<dbReference type="AlphaFoldDB" id="A0A6G7VD83"/>
<dbReference type="Pfam" id="PF13672">
    <property type="entry name" value="PP2C_2"/>
    <property type="match status" value="1"/>
</dbReference>
<reference evidence="3" key="1">
    <citation type="submission" date="2020-01" db="EMBL/GenBank/DDBJ databases">
        <title>Caldichromatium gen. nov., sp. nov., a thermophilic purple sulfur bacterium member of the family Chromatiaceae isolated from Nakabusa hot spring, Japan.</title>
        <authorList>
            <person name="Saini M.K."/>
            <person name="Hanada S."/>
            <person name="Tank M."/>
        </authorList>
    </citation>
    <scope>NUCLEOTIDE SEQUENCE [LARGE SCALE GENOMIC DNA]</scope>
    <source>
        <strain evidence="3">No.7</strain>
    </source>
</reference>
<dbReference type="RefSeq" id="WP_166270608.1">
    <property type="nucleotide sequence ID" value="NZ_CP048029.1"/>
</dbReference>
<dbReference type="SMART" id="SM00331">
    <property type="entry name" value="PP2C_SIG"/>
    <property type="match status" value="1"/>
</dbReference>
<sequence length="255" mass="27728">MTALHFQTAVLSMAGRRADNQDAYCWRDGLWLVADGLGGHGGGAVAARVAVETFLQVLPPECPLESQVLASGITATAAVLQAYQQSHQALAGMRTTLALLMSDGRQALWLHLGDSRVYGFRAGRIMFQTADHSVAQALVRAGDVAPEAVRFHEDRHRLLRTLGDQYPPRPTLAEAPLALLPDDAFLLCTDGFWEAVTEAEMLSTLAEASSTQDWLDRMEGILRTRQLPDQDNYTALTVWVSAIDPSTGPTLSSDR</sequence>
<name>A0A6G7VD83_9GAMM</name>
<dbReference type="Proteomes" id="UP000502699">
    <property type="component" value="Chromosome"/>
</dbReference>
<keyword evidence="3" id="KW-1185">Reference proteome</keyword>
<dbReference type="InterPro" id="IPR001932">
    <property type="entry name" value="PPM-type_phosphatase-like_dom"/>
</dbReference>
<dbReference type="SMART" id="SM00332">
    <property type="entry name" value="PP2Cc"/>
    <property type="match status" value="1"/>
</dbReference>
<protein>
    <submittedName>
        <fullName evidence="2">Serine/threonine-protein phosphatase</fullName>
    </submittedName>
</protein>